<gene>
    <name evidence="2" type="ORF">R3P82_12675</name>
</gene>
<sequence>MPGPPPSPNPRRRNKRPGEAALISLPTGDAVTRKVKIPSEDKTWHVAAKRWWRAQRNSPHADLLVESDWAAAQLLCDWLTELLSDGKPLRASTMQQVWTMMGDLLTTVGARQRLRIAIAREAEGRPEGIPEGMLPPDVEDVYGDAVGN</sequence>
<evidence type="ECO:0000256" key="1">
    <source>
        <dbReference type="SAM" id="MobiDB-lite"/>
    </source>
</evidence>
<dbReference type="EMBL" id="JAWLKJ010000003">
    <property type="protein sequence ID" value="MDV6299964.1"/>
    <property type="molecule type" value="Genomic_DNA"/>
</dbReference>
<organism evidence="2 3">
    <name type="scientific">Dietzia maris</name>
    <dbReference type="NCBI Taxonomy" id="37915"/>
    <lineage>
        <taxon>Bacteria</taxon>
        <taxon>Bacillati</taxon>
        <taxon>Actinomycetota</taxon>
        <taxon>Actinomycetes</taxon>
        <taxon>Mycobacteriales</taxon>
        <taxon>Dietziaceae</taxon>
        <taxon>Dietzia</taxon>
    </lineage>
</organism>
<feature type="region of interest" description="Disordered" evidence="1">
    <location>
        <begin position="1"/>
        <end position="20"/>
    </location>
</feature>
<dbReference type="InterPro" id="IPR057972">
    <property type="entry name" value="Terminase_7"/>
</dbReference>
<dbReference type="Proteomes" id="UP001185873">
    <property type="component" value="Unassembled WGS sequence"/>
</dbReference>
<evidence type="ECO:0000313" key="3">
    <source>
        <dbReference type="Proteomes" id="UP001185873"/>
    </source>
</evidence>
<evidence type="ECO:0000313" key="2">
    <source>
        <dbReference type="EMBL" id="MDV6299964.1"/>
    </source>
</evidence>
<accession>A0AAE4R0A9</accession>
<protein>
    <submittedName>
        <fullName evidence="2">Uncharacterized protein</fullName>
    </submittedName>
</protein>
<dbReference type="Pfam" id="PF25673">
    <property type="entry name" value="Terminase_7"/>
    <property type="match status" value="1"/>
</dbReference>
<reference evidence="2" key="1">
    <citation type="submission" date="2023-10" db="EMBL/GenBank/DDBJ databases">
        <title>Development of a sustainable strategy for remediation of hydrocarbon-contaminated territories based on the waste exchange concept.</title>
        <authorList>
            <person name="Krivoruchko A."/>
        </authorList>
    </citation>
    <scope>NUCLEOTIDE SEQUENCE</scope>
    <source>
        <strain evidence="2">IEGM 1175</strain>
    </source>
</reference>
<dbReference type="AlphaFoldDB" id="A0AAE4R0A9"/>
<dbReference type="RefSeq" id="WP_317470623.1">
    <property type="nucleotide sequence ID" value="NZ_JAWLKJ010000003.1"/>
</dbReference>
<proteinExistence type="predicted"/>
<name>A0AAE4R0A9_9ACTN</name>
<comment type="caution">
    <text evidence="2">The sequence shown here is derived from an EMBL/GenBank/DDBJ whole genome shotgun (WGS) entry which is preliminary data.</text>
</comment>